<feature type="non-terminal residue" evidence="2">
    <location>
        <position position="302"/>
    </location>
</feature>
<feature type="compositionally biased region" description="Basic and acidic residues" evidence="1">
    <location>
        <begin position="61"/>
        <end position="70"/>
    </location>
</feature>
<name>X0U528_9ZZZZ</name>
<feature type="compositionally biased region" description="Basic and acidic residues" evidence="1">
    <location>
        <begin position="77"/>
        <end position="92"/>
    </location>
</feature>
<sequence>AIDSPIIRQAEKNEIIEALDRQGEWFRVIFLKDSGEATTGYVHESLVTVIEGAPEKITQRVVKPIEEDKPRRKKTTPRREKPVKPKIKKPETQKPQPKQTIPSEQMLKRIGFRFAVGSNYVVGGQLNEGAKGLADFYRETLGISGTYKVRPFHLSYLASTEVFFPLGNIFSIGVGLDYYRGELESVVKFDRTDFADYYSAKPRVDATPISVYIASHPAPFIFIKIGIEYYFAKASYYYRYQTEDFWQEWSGSAKAQGIGFLGGIGYEYEIAPFAKLFIEAVGHYAKIEGFKGTDNYKGRIQA</sequence>
<proteinExistence type="predicted"/>
<evidence type="ECO:0000256" key="1">
    <source>
        <dbReference type="SAM" id="MobiDB-lite"/>
    </source>
</evidence>
<evidence type="ECO:0000313" key="2">
    <source>
        <dbReference type="EMBL" id="GAF95457.1"/>
    </source>
</evidence>
<feature type="non-terminal residue" evidence="2">
    <location>
        <position position="1"/>
    </location>
</feature>
<feature type="compositionally biased region" description="Low complexity" evidence="1">
    <location>
        <begin position="93"/>
        <end position="102"/>
    </location>
</feature>
<gene>
    <name evidence="2" type="ORF">S01H1_19603</name>
</gene>
<protein>
    <recommendedName>
        <fullName evidence="3">SH3b domain-containing protein</fullName>
    </recommendedName>
</protein>
<dbReference type="EMBL" id="BARS01010607">
    <property type="protein sequence ID" value="GAF95457.1"/>
    <property type="molecule type" value="Genomic_DNA"/>
</dbReference>
<feature type="region of interest" description="Disordered" evidence="1">
    <location>
        <begin position="61"/>
        <end position="102"/>
    </location>
</feature>
<organism evidence="2">
    <name type="scientific">marine sediment metagenome</name>
    <dbReference type="NCBI Taxonomy" id="412755"/>
    <lineage>
        <taxon>unclassified sequences</taxon>
        <taxon>metagenomes</taxon>
        <taxon>ecological metagenomes</taxon>
    </lineage>
</organism>
<reference evidence="2" key="1">
    <citation type="journal article" date="2014" name="Front. Microbiol.">
        <title>High frequency of phylogenetically diverse reductive dehalogenase-homologous genes in deep subseafloor sedimentary metagenomes.</title>
        <authorList>
            <person name="Kawai M."/>
            <person name="Futagami T."/>
            <person name="Toyoda A."/>
            <person name="Takaki Y."/>
            <person name="Nishi S."/>
            <person name="Hori S."/>
            <person name="Arai W."/>
            <person name="Tsubouchi T."/>
            <person name="Morono Y."/>
            <person name="Uchiyama I."/>
            <person name="Ito T."/>
            <person name="Fujiyama A."/>
            <person name="Inagaki F."/>
            <person name="Takami H."/>
        </authorList>
    </citation>
    <scope>NUCLEOTIDE SEQUENCE</scope>
    <source>
        <strain evidence="2">Expedition CK06-06</strain>
    </source>
</reference>
<evidence type="ECO:0008006" key="3">
    <source>
        <dbReference type="Google" id="ProtNLM"/>
    </source>
</evidence>
<comment type="caution">
    <text evidence="2">The sequence shown here is derived from an EMBL/GenBank/DDBJ whole genome shotgun (WGS) entry which is preliminary data.</text>
</comment>
<accession>X0U528</accession>
<dbReference type="AlphaFoldDB" id="X0U528"/>